<dbReference type="EMBL" id="PZJH01000012">
    <property type="protein sequence ID" value="RAK43636.1"/>
    <property type="molecule type" value="Genomic_DNA"/>
</dbReference>
<evidence type="ECO:0000256" key="1">
    <source>
        <dbReference type="SAM" id="Phobius"/>
    </source>
</evidence>
<keyword evidence="1" id="KW-0472">Membrane</keyword>
<comment type="caution">
    <text evidence="2">The sequence shown here is derived from an EMBL/GenBank/DDBJ whole genome shotgun (WGS) entry which is preliminary data.</text>
</comment>
<feature type="transmembrane region" description="Helical" evidence="1">
    <location>
        <begin position="7"/>
        <end position="25"/>
    </location>
</feature>
<evidence type="ECO:0000313" key="2">
    <source>
        <dbReference type="EMBL" id="RAK43636.1"/>
    </source>
</evidence>
<proteinExistence type="predicted"/>
<sequence>MNIKMKELIVMVLGLVEIIAGFALYEESQLGGITFILLGFAFLAIMFIMERKDYQSKHYNLK</sequence>
<keyword evidence="1" id="KW-1133">Transmembrane helix</keyword>
<evidence type="ECO:0000313" key="3">
    <source>
        <dbReference type="Proteomes" id="UP000249808"/>
    </source>
</evidence>
<dbReference type="AlphaFoldDB" id="A0A327ZMX5"/>
<accession>A0A327ZMX5</accession>
<keyword evidence="3" id="KW-1185">Reference proteome</keyword>
<keyword evidence="1" id="KW-0812">Transmembrane</keyword>
<protein>
    <recommendedName>
        <fullName evidence="4">DUF3188 domain-containing protein</fullName>
    </recommendedName>
</protein>
<feature type="transmembrane region" description="Helical" evidence="1">
    <location>
        <begin position="31"/>
        <end position="49"/>
    </location>
</feature>
<gene>
    <name evidence="2" type="ORF">BHU61_12955</name>
</gene>
<name>A0A327ZMX5_9STAP</name>
<dbReference type="RefSeq" id="WP_111717484.1">
    <property type="nucleotide sequence ID" value="NZ_CP073819.1"/>
</dbReference>
<dbReference type="Proteomes" id="UP000249808">
    <property type="component" value="Unassembled WGS sequence"/>
</dbReference>
<evidence type="ECO:0008006" key="4">
    <source>
        <dbReference type="Google" id="ProtNLM"/>
    </source>
</evidence>
<reference evidence="2 3" key="1">
    <citation type="journal article" date="2018" name="Front. Microbiol.">
        <title>Description and Comparative Genomics of Macrococcus caseolyticus subsp. hominis subsp. nov., Macrococcus goetzii sp. nov., Macrococcus epidermidis sp. nov., and Macrococcus bohemicus sp. nov., Novel Macrococci From Human Clinical Material With Virulence Potential and Suspected Uptake of Foreign DNA by Natural Transformation.</title>
        <authorList>
            <person name="Maslanova I."/>
            <person name="Wertheimer Z."/>
            <person name="Sedlacek I."/>
            <person name="Svec P."/>
            <person name="Indrakova A."/>
            <person name="Kovarovic V."/>
            <person name="Schumann P."/>
            <person name="Sproer C."/>
            <person name="Kralova S."/>
            <person name="Sedo O."/>
            <person name="Kristofova L."/>
            <person name="Vrbovska V."/>
            <person name="Fuzik T."/>
            <person name="Petras P."/>
            <person name="Zdrahal Z."/>
            <person name="Ruzickova V."/>
            <person name="Doskar J."/>
            <person name="Pantucek R."/>
        </authorList>
    </citation>
    <scope>NUCLEOTIDE SEQUENCE [LARGE SCALE GENOMIC DNA]</scope>
    <source>
        <strain evidence="2 3">01/688</strain>
    </source>
</reference>
<organism evidence="2 3">
    <name type="scientific">Macrococcus epidermidis</name>
    <dbReference type="NCBI Taxonomy" id="1902580"/>
    <lineage>
        <taxon>Bacteria</taxon>
        <taxon>Bacillati</taxon>
        <taxon>Bacillota</taxon>
        <taxon>Bacilli</taxon>
        <taxon>Bacillales</taxon>
        <taxon>Staphylococcaceae</taxon>
        <taxon>Macrococcus</taxon>
    </lineage>
</organism>